<dbReference type="RefSeq" id="WP_344031976.1">
    <property type="nucleotide sequence ID" value="NZ_BAAABX010000075.1"/>
</dbReference>
<reference evidence="2 3" key="1">
    <citation type="journal article" date="2019" name="Int. J. Syst. Evol. Microbiol.">
        <title>The Global Catalogue of Microorganisms (GCM) 10K type strain sequencing project: providing services to taxonomists for standard genome sequencing and annotation.</title>
        <authorList>
            <consortium name="The Broad Institute Genomics Platform"/>
            <consortium name="The Broad Institute Genome Sequencing Center for Infectious Disease"/>
            <person name="Wu L."/>
            <person name="Ma J."/>
        </authorList>
    </citation>
    <scope>NUCLEOTIDE SEQUENCE [LARGE SCALE GENOMIC DNA]</scope>
    <source>
        <strain evidence="2 3">JCM 4788</strain>
    </source>
</reference>
<dbReference type="Pfam" id="PF04149">
    <property type="entry name" value="DUF397"/>
    <property type="match status" value="1"/>
</dbReference>
<dbReference type="InterPro" id="IPR007278">
    <property type="entry name" value="DUF397"/>
</dbReference>
<dbReference type="EMBL" id="BAAABX010000075">
    <property type="protein sequence ID" value="GAA0434129.1"/>
    <property type="molecule type" value="Genomic_DNA"/>
</dbReference>
<sequence>MSVIRPCPAAVWRKSSYSMGQDSCVEITDQFPGAVPIRDSKTPDGPAIAASASAWTAFVAAVSTGTMTARAR</sequence>
<dbReference type="Proteomes" id="UP001500879">
    <property type="component" value="Unassembled WGS sequence"/>
</dbReference>
<comment type="caution">
    <text evidence="2">The sequence shown here is derived from an EMBL/GenBank/DDBJ whole genome shotgun (WGS) entry which is preliminary data.</text>
</comment>
<gene>
    <name evidence="2" type="ORF">GCM10010357_64550</name>
</gene>
<feature type="domain" description="DUF397" evidence="1">
    <location>
        <begin position="10"/>
        <end position="62"/>
    </location>
</feature>
<accession>A0ABN0Z5H4</accession>
<name>A0ABN0Z5H4_9ACTN</name>
<evidence type="ECO:0000259" key="1">
    <source>
        <dbReference type="Pfam" id="PF04149"/>
    </source>
</evidence>
<organism evidence="2 3">
    <name type="scientific">Streptomyces luteireticuli</name>
    <dbReference type="NCBI Taxonomy" id="173858"/>
    <lineage>
        <taxon>Bacteria</taxon>
        <taxon>Bacillati</taxon>
        <taxon>Actinomycetota</taxon>
        <taxon>Actinomycetes</taxon>
        <taxon>Kitasatosporales</taxon>
        <taxon>Streptomycetaceae</taxon>
        <taxon>Streptomyces</taxon>
    </lineage>
</organism>
<protein>
    <recommendedName>
        <fullName evidence="1">DUF397 domain-containing protein</fullName>
    </recommendedName>
</protein>
<evidence type="ECO:0000313" key="3">
    <source>
        <dbReference type="Proteomes" id="UP001500879"/>
    </source>
</evidence>
<evidence type="ECO:0000313" key="2">
    <source>
        <dbReference type="EMBL" id="GAA0434129.1"/>
    </source>
</evidence>
<proteinExistence type="predicted"/>
<keyword evidence="3" id="KW-1185">Reference proteome</keyword>